<evidence type="ECO:0000313" key="4">
    <source>
        <dbReference type="Proteomes" id="UP001497512"/>
    </source>
</evidence>
<sequence length="168" mass="18928">MGKLRTTIVNDTNKTLQLFEQTSSGEYTRRANLLGTRSQPNRNVTVETTESTPRLSNILGESDYFIESDPNQTYWTLSVWHGKDVVLSMSSDELIDCAVITIGWDKDKKKFTKDCPPRSNTKPTTIKPPAPAPPVAMVLDTRTGEASPAPPPHSKVSWWRSIFRRNKH</sequence>
<dbReference type="InterPro" id="IPR056650">
    <property type="entry name" value="DUF7748"/>
</dbReference>
<protein>
    <recommendedName>
        <fullName evidence="2">DUF7748 domain-containing protein</fullName>
    </recommendedName>
</protein>
<evidence type="ECO:0000313" key="3">
    <source>
        <dbReference type="EMBL" id="CAK9224349.1"/>
    </source>
</evidence>
<organism evidence="3 4">
    <name type="scientific">Sphagnum troendelagicum</name>
    <dbReference type="NCBI Taxonomy" id="128251"/>
    <lineage>
        <taxon>Eukaryota</taxon>
        <taxon>Viridiplantae</taxon>
        <taxon>Streptophyta</taxon>
        <taxon>Embryophyta</taxon>
        <taxon>Bryophyta</taxon>
        <taxon>Sphagnophytina</taxon>
        <taxon>Sphagnopsida</taxon>
        <taxon>Sphagnales</taxon>
        <taxon>Sphagnaceae</taxon>
        <taxon>Sphagnum</taxon>
    </lineage>
</organism>
<keyword evidence="4" id="KW-1185">Reference proteome</keyword>
<dbReference type="Proteomes" id="UP001497512">
    <property type="component" value="Chromosome 4"/>
</dbReference>
<name>A0ABP0UL93_9BRYO</name>
<evidence type="ECO:0000259" key="2">
    <source>
        <dbReference type="Pfam" id="PF24928"/>
    </source>
</evidence>
<feature type="region of interest" description="Disordered" evidence="1">
    <location>
        <begin position="114"/>
        <end position="136"/>
    </location>
</feature>
<dbReference type="Pfam" id="PF24928">
    <property type="entry name" value="DUF7748"/>
    <property type="match status" value="1"/>
</dbReference>
<gene>
    <name evidence="3" type="ORF">CSSPTR1EN2_LOCUS17287</name>
</gene>
<proteinExistence type="predicted"/>
<dbReference type="EMBL" id="OZ019896">
    <property type="protein sequence ID" value="CAK9224349.1"/>
    <property type="molecule type" value="Genomic_DNA"/>
</dbReference>
<reference evidence="3" key="1">
    <citation type="submission" date="2024-02" db="EMBL/GenBank/DDBJ databases">
        <authorList>
            <consortium name="ELIXIR-Norway"/>
            <consortium name="Elixir Norway"/>
        </authorList>
    </citation>
    <scope>NUCLEOTIDE SEQUENCE</scope>
</reference>
<evidence type="ECO:0000256" key="1">
    <source>
        <dbReference type="SAM" id="MobiDB-lite"/>
    </source>
</evidence>
<feature type="domain" description="DUF7748" evidence="2">
    <location>
        <begin position="6"/>
        <end position="115"/>
    </location>
</feature>
<accession>A0ABP0UL93</accession>